<proteinExistence type="predicted"/>
<dbReference type="RefSeq" id="WP_220682579.1">
    <property type="nucleotide sequence ID" value="NZ_CP037968.1"/>
</dbReference>
<dbReference type="AlphaFoldDB" id="A0A8G1EG56"/>
<evidence type="ECO:0000256" key="1">
    <source>
        <dbReference type="SAM" id="Phobius"/>
    </source>
</evidence>
<keyword evidence="1" id="KW-0812">Transmembrane</keyword>
<reference evidence="2" key="2">
    <citation type="submission" date="2019-03" db="EMBL/GenBank/DDBJ databases">
        <authorList>
            <person name="Chen S.-C."/>
            <person name="Wu S.-Y."/>
            <person name="Lai M.-C."/>
        </authorList>
    </citation>
    <scope>NUCLEOTIDE SEQUENCE</scope>
    <source>
        <strain evidence="2">ML15</strain>
    </source>
</reference>
<dbReference type="InterPro" id="IPR022121">
    <property type="entry name" value="Peptidase_M73_camelysin"/>
</dbReference>
<dbReference type="Pfam" id="PF12389">
    <property type="entry name" value="Peptidase_M73"/>
    <property type="match status" value="1"/>
</dbReference>
<keyword evidence="1" id="KW-0472">Membrane</keyword>
<name>A0A8G1EG56_9EURY</name>
<keyword evidence="1" id="KW-1133">Transmembrane helix</keyword>
<dbReference type="InterPro" id="IPR023833">
    <property type="entry name" value="Signal_pept_SipW-depend-type"/>
</dbReference>
<organism evidence="2 3">
    <name type="scientific">Methanofollis formosanus</name>
    <dbReference type="NCBI Taxonomy" id="299308"/>
    <lineage>
        <taxon>Archaea</taxon>
        <taxon>Methanobacteriati</taxon>
        <taxon>Methanobacteriota</taxon>
        <taxon>Stenosarchaea group</taxon>
        <taxon>Methanomicrobia</taxon>
        <taxon>Methanomicrobiales</taxon>
        <taxon>Methanomicrobiaceae</taxon>
        <taxon>Methanofollis</taxon>
    </lineage>
</organism>
<reference evidence="2" key="1">
    <citation type="journal article" date="2005" name="Int. J. Syst. Evol. Microbiol.">
        <title>Methanofollis formosanus sp. nov., isolated from a fish pond.</title>
        <authorList>
            <person name="Wu S.Y."/>
            <person name="Chen S.C."/>
            <person name="Lai M.C."/>
        </authorList>
    </citation>
    <scope>NUCLEOTIDE SEQUENCE</scope>
    <source>
        <strain evidence="2">ML15</strain>
    </source>
</reference>
<feature type="transmembrane region" description="Helical" evidence="1">
    <location>
        <begin position="12"/>
        <end position="32"/>
    </location>
</feature>
<evidence type="ECO:0000313" key="3">
    <source>
        <dbReference type="Proteomes" id="UP000826709"/>
    </source>
</evidence>
<keyword evidence="3" id="KW-1185">Reference proteome</keyword>
<evidence type="ECO:0008006" key="4">
    <source>
        <dbReference type="Google" id="ProtNLM"/>
    </source>
</evidence>
<dbReference type="EMBL" id="CP037968">
    <property type="protein sequence ID" value="QYZ78811.1"/>
    <property type="molecule type" value="Genomic_DNA"/>
</dbReference>
<accession>A0A8G1EG56</accession>
<dbReference type="OrthoDB" id="137379at2157"/>
<evidence type="ECO:0000313" key="2">
    <source>
        <dbReference type="EMBL" id="QYZ78811.1"/>
    </source>
</evidence>
<protein>
    <recommendedName>
        <fullName evidence="4">SipW-cognate class signal peptide</fullName>
    </recommendedName>
</protein>
<dbReference type="NCBIfam" id="TIGR04088">
    <property type="entry name" value="cognate_SipW"/>
    <property type="match status" value="1"/>
</dbReference>
<sequence>MGSMDQTKKIILTALGMALIAFFIGGGTYAYFSDVEMAQNNNFTAGTLNLWVGQYDPCNESVTINPLKPGDSGITANWTLRNTGNIAGIFNVSMGAVTGDEGISTEPEGEMTNGSTVGLEDKLRVALWIDVDNDGVWESGDQYLDSAGNIRNYSAGDPDLPEAAYDALDTFGNRSWDDIKTADADSAFGYFRISYDLPPETGNEVQGDSCLFNITFRLKQPQP</sequence>
<dbReference type="Proteomes" id="UP000826709">
    <property type="component" value="Chromosome"/>
</dbReference>
<gene>
    <name evidence="2" type="ORF">E2N92_04885</name>
</gene>
<dbReference type="KEGG" id="mfk:E2N92_04885"/>